<evidence type="ECO:0000313" key="4">
    <source>
        <dbReference type="EMBL" id="KKK35593.1"/>
    </source>
</evidence>
<protein>
    <recommendedName>
        <fullName evidence="6">Tetratricopeptide repeat protein</fullName>
    </recommendedName>
</protein>
<dbReference type="PANTHER" id="PTHR45586:SF1">
    <property type="entry name" value="LIPOPOLYSACCHARIDE ASSEMBLY PROTEIN B"/>
    <property type="match status" value="1"/>
</dbReference>
<keyword evidence="5" id="KW-1185">Reference proteome</keyword>
<dbReference type="PANTHER" id="PTHR45586">
    <property type="entry name" value="TPR REPEAT-CONTAINING PROTEIN PA4667"/>
    <property type="match status" value="1"/>
</dbReference>
<dbReference type="Pfam" id="PF13181">
    <property type="entry name" value="TPR_8"/>
    <property type="match status" value="1"/>
</dbReference>
<dbReference type="InterPro" id="IPR019734">
    <property type="entry name" value="TPR_rpt"/>
</dbReference>
<dbReference type="SUPFAM" id="SSF48452">
    <property type="entry name" value="TPR-like"/>
    <property type="match status" value="2"/>
</dbReference>
<dbReference type="InterPro" id="IPR011990">
    <property type="entry name" value="TPR-like_helical_dom_sf"/>
</dbReference>
<sequence length="423" mass="48934">MQDQIYSIIDELKAGKFPENEVNSLLANLEGLDDDMELESLFILGDTLMQAGAVSEAETIFQHLHKNTGHDDEVLAYLTDIYITDGRLDEALSLINEAPKTKTVLMLKAEIFQQLNMNDVSIRLIHEAKEMGDEPTLDYALAEIHYQDGDFQEALRYYGALLDEGIDELNGVNFNLRAAELHMNQIELEEAKEHFDRVDEKLYSNDDFYRKALMEYQLQSYETAKNLLNKVIENEPYYINAYILLMNVHETEHDLTAAKTLLEKYLGQDDTNPLIYFHLGRINFRLGDTDSAIESFRQAIALDQDYDDAYLMLFETLLKSERTDEIASFESGLDIHALSGESLYLLARIHQENEEDDAALKYYQDARELIGESVEFYKDYYEYLTEISHPLKSEILDKLMELDPANADWQFEKERLEGEEDQL</sequence>
<dbReference type="Gene3D" id="1.25.40.10">
    <property type="entry name" value="Tetratricopeptide repeat domain"/>
    <property type="match status" value="3"/>
</dbReference>
<dbReference type="AlphaFoldDB" id="A0A0M2SN09"/>
<dbReference type="Pfam" id="PF13432">
    <property type="entry name" value="TPR_16"/>
    <property type="match status" value="1"/>
</dbReference>
<dbReference type="InterPro" id="IPR051012">
    <property type="entry name" value="CellSynth/LPSAsmb/PSIAsmb"/>
</dbReference>
<dbReference type="Proteomes" id="UP000034287">
    <property type="component" value="Unassembled WGS sequence"/>
</dbReference>
<organism evidence="4 5">
    <name type="scientific">Salinicoccus sediminis</name>
    <dbReference type="NCBI Taxonomy" id="1432562"/>
    <lineage>
        <taxon>Bacteria</taxon>
        <taxon>Bacillati</taxon>
        <taxon>Bacillota</taxon>
        <taxon>Bacilli</taxon>
        <taxon>Bacillales</taxon>
        <taxon>Staphylococcaceae</taxon>
        <taxon>Salinicoccus</taxon>
    </lineage>
</organism>
<dbReference type="OrthoDB" id="2080803at2"/>
<dbReference type="EMBL" id="LAYZ01000001">
    <property type="protein sequence ID" value="KKK35593.1"/>
    <property type="molecule type" value="Genomic_DNA"/>
</dbReference>
<evidence type="ECO:0008006" key="6">
    <source>
        <dbReference type="Google" id="ProtNLM"/>
    </source>
</evidence>
<reference evidence="4 5" key="1">
    <citation type="submission" date="2015-04" db="EMBL/GenBank/DDBJ databases">
        <title>Taxonomic description and genome sequence of Salinicoccus sediminis sp. nov., a novel hyper halotolerant bacterium isolated from marine sediment.</title>
        <authorList>
            <person name="Mathan Kumar R."/>
            <person name="Kaur G."/>
            <person name="Kumar N."/>
            <person name="Kumar A."/>
            <person name="Singh N.K."/>
            <person name="Kaur N."/>
            <person name="Mayilraj S."/>
        </authorList>
    </citation>
    <scope>NUCLEOTIDE SEQUENCE [LARGE SCALE GENOMIC DNA]</scope>
    <source>
        <strain evidence="4 5">SV-16</strain>
    </source>
</reference>
<dbReference type="PATRIC" id="fig|1432562.3.peg.376"/>
<dbReference type="RefSeq" id="WP_046511660.1">
    <property type="nucleotide sequence ID" value="NZ_LAYZ01000001.1"/>
</dbReference>
<keyword evidence="1" id="KW-0677">Repeat</keyword>
<feature type="repeat" description="TPR" evidence="3">
    <location>
        <begin position="273"/>
        <end position="306"/>
    </location>
</feature>
<accession>A0A0M2SN09</accession>
<comment type="caution">
    <text evidence="4">The sequence shown here is derived from an EMBL/GenBank/DDBJ whole genome shotgun (WGS) entry which is preliminary data.</text>
</comment>
<dbReference type="STRING" id="1432562.WN59_01825"/>
<proteinExistence type="predicted"/>
<name>A0A0M2SN09_9STAP</name>
<evidence type="ECO:0000256" key="2">
    <source>
        <dbReference type="ARBA" id="ARBA00022803"/>
    </source>
</evidence>
<evidence type="ECO:0000256" key="1">
    <source>
        <dbReference type="ARBA" id="ARBA00022737"/>
    </source>
</evidence>
<evidence type="ECO:0000256" key="3">
    <source>
        <dbReference type="PROSITE-ProRule" id="PRU00339"/>
    </source>
</evidence>
<evidence type="ECO:0000313" key="5">
    <source>
        <dbReference type="Proteomes" id="UP000034287"/>
    </source>
</evidence>
<dbReference type="PROSITE" id="PS50005">
    <property type="entry name" value="TPR"/>
    <property type="match status" value="1"/>
</dbReference>
<gene>
    <name evidence="4" type="ORF">WN59_01825</name>
</gene>
<dbReference type="SMART" id="SM00028">
    <property type="entry name" value="TPR"/>
    <property type="match status" value="4"/>
</dbReference>
<keyword evidence="2 3" id="KW-0802">TPR repeat</keyword>